<organism evidence="7 8">
    <name type="scientific">Nibribacter ruber</name>
    <dbReference type="NCBI Taxonomy" id="2698458"/>
    <lineage>
        <taxon>Bacteria</taxon>
        <taxon>Pseudomonadati</taxon>
        <taxon>Bacteroidota</taxon>
        <taxon>Cytophagia</taxon>
        <taxon>Cytophagales</taxon>
        <taxon>Hymenobacteraceae</taxon>
        <taxon>Nibribacter</taxon>
    </lineage>
</organism>
<keyword evidence="3" id="KW-0731">Sigma factor</keyword>
<dbReference type="SUPFAM" id="SSF88659">
    <property type="entry name" value="Sigma3 and sigma4 domains of RNA polymerase sigma factors"/>
    <property type="match status" value="1"/>
</dbReference>
<dbReference type="Gene3D" id="1.10.10.10">
    <property type="entry name" value="Winged helix-like DNA-binding domain superfamily/Winged helix DNA-binding domain"/>
    <property type="match status" value="1"/>
</dbReference>
<gene>
    <name evidence="7" type="ORF">GU926_03125</name>
</gene>
<dbReference type="AlphaFoldDB" id="A0A6P1NRN6"/>
<dbReference type="EMBL" id="CP047897">
    <property type="protein sequence ID" value="QHL86486.1"/>
    <property type="molecule type" value="Genomic_DNA"/>
</dbReference>
<evidence type="ECO:0000259" key="5">
    <source>
        <dbReference type="Pfam" id="PF04542"/>
    </source>
</evidence>
<proteinExistence type="inferred from homology"/>
<dbReference type="RefSeq" id="WP_160688920.1">
    <property type="nucleotide sequence ID" value="NZ_CP047897.1"/>
</dbReference>
<dbReference type="InterPro" id="IPR007627">
    <property type="entry name" value="RNA_pol_sigma70_r2"/>
</dbReference>
<keyword evidence="4" id="KW-0804">Transcription</keyword>
<dbReference type="InterPro" id="IPR013249">
    <property type="entry name" value="RNA_pol_sigma70_r4_t2"/>
</dbReference>
<feature type="domain" description="RNA polymerase sigma factor 70 region 4 type 2" evidence="6">
    <location>
        <begin position="125"/>
        <end position="168"/>
    </location>
</feature>
<name>A0A6P1NRN6_9BACT</name>
<dbReference type="GO" id="GO:0003677">
    <property type="term" value="F:DNA binding"/>
    <property type="evidence" value="ECO:0007669"/>
    <property type="project" value="InterPro"/>
</dbReference>
<dbReference type="KEGG" id="nib:GU926_03125"/>
<evidence type="ECO:0000256" key="3">
    <source>
        <dbReference type="ARBA" id="ARBA00023082"/>
    </source>
</evidence>
<evidence type="ECO:0000256" key="2">
    <source>
        <dbReference type="ARBA" id="ARBA00023015"/>
    </source>
</evidence>
<evidence type="ECO:0000259" key="6">
    <source>
        <dbReference type="Pfam" id="PF08281"/>
    </source>
</evidence>
<dbReference type="InterPro" id="IPR013324">
    <property type="entry name" value="RNA_pol_sigma_r3/r4-like"/>
</dbReference>
<dbReference type="InterPro" id="IPR039425">
    <property type="entry name" value="RNA_pol_sigma-70-like"/>
</dbReference>
<keyword evidence="2" id="KW-0805">Transcription regulation</keyword>
<protein>
    <submittedName>
        <fullName evidence="7">Sigma-70 family RNA polymerase sigma factor</fullName>
    </submittedName>
</protein>
<evidence type="ECO:0000313" key="7">
    <source>
        <dbReference type="EMBL" id="QHL86486.1"/>
    </source>
</evidence>
<dbReference type="Pfam" id="PF08281">
    <property type="entry name" value="Sigma70_r4_2"/>
    <property type="match status" value="1"/>
</dbReference>
<dbReference type="GO" id="GO:0016987">
    <property type="term" value="F:sigma factor activity"/>
    <property type="evidence" value="ECO:0007669"/>
    <property type="project" value="UniProtKB-KW"/>
</dbReference>
<dbReference type="PANTHER" id="PTHR43133:SF62">
    <property type="entry name" value="RNA POLYMERASE SIGMA FACTOR SIGZ"/>
    <property type="match status" value="1"/>
</dbReference>
<dbReference type="InterPro" id="IPR013325">
    <property type="entry name" value="RNA_pol_sigma_r2"/>
</dbReference>
<dbReference type="InterPro" id="IPR014284">
    <property type="entry name" value="RNA_pol_sigma-70_dom"/>
</dbReference>
<evidence type="ECO:0000313" key="8">
    <source>
        <dbReference type="Proteomes" id="UP000464214"/>
    </source>
</evidence>
<dbReference type="Proteomes" id="UP000464214">
    <property type="component" value="Chromosome"/>
</dbReference>
<dbReference type="SUPFAM" id="SSF88946">
    <property type="entry name" value="Sigma2 domain of RNA polymerase sigma factors"/>
    <property type="match status" value="1"/>
</dbReference>
<dbReference type="GO" id="GO:0006352">
    <property type="term" value="P:DNA-templated transcription initiation"/>
    <property type="evidence" value="ECO:0007669"/>
    <property type="project" value="InterPro"/>
</dbReference>
<dbReference type="NCBIfam" id="TIGR02937">
    <property type="entry name" value="sigma70-ECF"/>
    <property type="match status" value="1"/>
</dbReference>
<sequence>MIRSKLQEHAEQYMIAALKNGDQSVLGNLYTNYAPVLLGVISRIVQDTAIAEQVLQETFVAIWSRIKLYDASTSRFLTWGLAIARGIAIEAVKTGKFQHLAQRSENSTFALAKESQDQPDTFYFLEPQEKEALELIYLKGYSCQEAAQELGIPEETLKTSLKLAFKHIGAERAA</sequence>
<dbReference type="PANTHER" id="PTHR43133">
    <property type="entry name" value="RNA POLYMERASE ECF-TYPE SIGMA FACTO"/>
    <property type="match status" value="1"/>
</dbReference>
<reference evidence="7 8" key="1">
    <citation type="submission" date="2020-01" db="EMBL/GenBank/DDBJ databases">
        <authorList>
            <person name="Kim M."/>
        </authorList>
    </citation>
    <scope>NUCLEOTIDE SEQUENCE [LARGE SCALE GENOMIC DNA]</scope>
    <source>
        <strain evidence="7 8">BT10</strain>
    </source>
</reference>
<dbReference type="Gene3D" id="1.10.1740.10">
    <property type="match status" value="1"/>
</dbReference>
<evidence type="ECO:0000256" key="1">
    <source>
        <dbReference type="ARBA" id="ARBA00010641"/>
    </source>
</evidence>
<accession>A0A6P1NRN6</accession>
<evidence type="ECO:0000256" key="4">
    <source>
        <dbReference type="ARBA" id="ARBA00023163"/>
    </source>
</evidence>
<dbReference type="Pfam" id="PF04542">
    <property type="entry name" value="Sigma70_r2"/>
    <property type="match status" value="1"/>
</dbReference>
<feature type="domain" description="RNA polymerase sigma-70 region 2" evidence="5">
    <location>
        <begin position="29"/>
        <end position="93"/>
    </location>
</feature>
<dbReference type="InterPro" id="IPR036388">
    <property type="entry name" value="WH-like_DNA-bd_sf"/>
</dbReference>
<comment type="similarity">
    <text evidence="1">Belongs to the sigma-70 factor family. ECF subfamily.</text>
</comment>
<keyword evidence="8" id="KW-1185">Reference proteome</keyword>